<dbReference type="SUPFAM" id="SSF48452">
    <property type="entry name" value="TPR-like"/>
    <property type="match status" value="1"/>
</dbReference>
<dbReference type="CDD" id="cd15831">
    <property type="entry name" value="BTAD"/>
    <property type="match status" value="1"/>
</dbReference>
<dbReference type="SMART" id="SM01043">
    <property type="entry name" value="BTAD"/>
    <property type="match status" value="1"/>
</dbReference>
<evidence type="ECO:0000259" key="9">
    <source>
        <dbReference type="PROSITE" id="PS51755"/>
    </source>
</evidence>
<dbReference type="InterPro" id="IPR011990">
    <property type="entry name" value="TPR-like_helical_dom_sf"/>
</dbReference>
<reference evidence="10" key="1">
    <citation type="journal article" date="2013" name="Chem. Biol.">
        <title>Core assembly mechanism of quinocarcin/SF-1739: bimodular complex nonribosomal peptide synthetases for sequential mannich-type reactions.</title>
        <authorList>
            <person name="Hiratsuka T."/>
            <person name="Koketsu K."/>
            <person name="Minami A."/>
            <person name="Kaneko S."/>
            <person name="Yamazaki C."/>
            <person name="Watanabe K."/>
            <person name="Oguri H."/>
            <person name="Oikawa H."/>
        </authorList>
    </citation>
    <scope>NUCLEOTIDE SEQUENCE</scope>
    <source>
        <strain evidence="10">SF-1739</strain>
    </source>
</reference>
<dbReference type="GO" id="GO:0000160">
    <property type="term" value="P:phosphorelay signal transduction system"/>
    <property type="evidence" value="ECO:0007669"/>
    <property type="project" value="UniProtKB-KW"/>
</dbReference>
<dbReference type="Gene3D" id="1.25.40.10">
    <property type="entry name" value="Tetratricopeptide repeat domain"/>
    <property type="match status" value="1"/>
</dbReference>
<dbReference type="Pfam" id="PF03704">
    <property type="entry name" value="BTAD"/>
    <property type="match status" value="1"/>
</dbReference>
<dbReference type="InterPro" id="IPR016032">
    <property type="entry name" value="Sig_transdc_resp-reg_C-effctor"/>
</dbReference>
<dbReference type="GO" id="GO:0043531">
    <property type="term" value="F:ADP binding"/>
    <property type="evidence" value="ECO:0007669"/>
    <property type="project" value="InterPro"/>
</dbReference>
<dbReference type="AlphaFoldDB" id="A0A060NZF9"/>
<protein>
    <submittedName>
        <fullName evidence="10">Putative regulator</fullName>
    </submittedName>
</protein>
<dbReference type="InterPro" id="IPR036388">
    <property type="entry name" value="WH-like_DNA-bd_sf"/>
</dbReference>
<dbReference type="Gene3D" id="3.40.50.300">
    <property type="entry name" value="P-loop containing nucleotide triphosphate hydrolases"/>
    <property type="match status" value="1"/>
</dbReference>
<name>A0A060NZF9_PETGR</name>
<comment type="similarity">
    <text evidence="1">Belongs to the AfsR/DnrI/RedD regulatory family.</text>
</comment>
<dbReference type="Pfam" id="PF00931">
    <property type="entry name" value="NB-ARC"/>
    <property type="match status" value="1"/>
</dbReference>
<keyword evidence="5 7" id="KW-0238">DNA-binding</keyword>
<dbReference type="InterPro" id="IPR051677">
    <property type="entry name" value="AfsR-DnrI-RedD_regulator"/>
</dbReference>
<keyword evidence="2" id="KW-0677">Repeat</keyword>
<evidence type="ECO:0000256" key="6">
    <source>
        <dbReference type="ARBA" id="ARBA00023163"/>
    </source>
</evidence>
<dbReference type="InterPro" id="IPR042197">
    <property type="entry name" value="Apaf_helical"/>
</dbReference>
<evidence type="ECO:0000313" key="10">
    <source>
        <dbReference type="EMBL" id="BAO84893.1"/>
    </source>
</evidence>
<feature type="region of interest" description="Disordered" evidence="8">
    <location>
        <begin position="1"/>
        <end position="20"/>
    </location>
</feature>
<evidence type="ECO:0000256" key="4">
    <source>
        <dbReference type="ARBA" id="ARBA00023015"/>
    </source>
</evidence>
<organism evidence="10">
    <name type="scientific">Peterkaempfera griseoplana</name>
    <name type="common">Streptacidiphilus griseoplanus</name>
    <dbReference type="NCBI Taxonomy" id="66896"/>
    <lineage>
        <taxon>Bacteria</taxon>
        <taxon>Bacillati</taxon>
        <taxon>Actinomycetota</taxon>
        <taxon>Actinomycetes</taxon>
        <taxon>Kitasatosporales</taxon>
        <taxon>Streptomycetaceae</taxon>
        <taxon>Peterkaempfera</taxon>
    </lineage>
</organism>
<dbReference type="InterPro" id="IPR005158">
    <property type="entry name" value="BTAD"/>
</dbReference>
<evidence type="ECO:0000256" key="1">
    <source>
        <dbReference type="ARBA" id="ARBA00005820"/>
    </source>
</evidence>
<dbReference type="InterPro" id="IPR002182">
    <property type="entry name" value="NB-ARC"/>
</dbReference>
<dbReference type="PRINTS" id="PR00364">
    <property type="entry name" value="DISEASERSIST"/>
</dbReference>
<proteinExistence type="inferred from homology"/>
<dbReference type="PANTHER" id="PTHR35807:SF1">
    <property type="entry name" value="TRANSCRIPTIONAL REGULATOR REDD"/>
    <property type="match status" value="1"/>
</dbReference>
<evidence type="ECO:0000256" key="5">
    <source>
        <dbReference type="ARBA" id="ARBA00023125"/>
    </source>
</evidence>
<sequence>MILPVHNGYSSLDTGGPSEGKGDNARDVFFRILGPLEAAVRGKPIRVGRNRQLTVLAALLLNANRVVPVNSLIDAVWRSTPPATADKQIQTCVWRLRNAFAAAGAPVDLIETEQGGYRIRLDEEDLDAHAFEKAVRRARALAAAGDLESASAEYQRALAFYRGQPLADISGPLTYAVAAHWEERRFSVLEEWLDIGLTLGRHAELISELKPLVAEYPMRERLCAQLMTALYQSQRRAEALAVYRNSRLAQIKNLGLEPSTGLQELHQKILAGEPVAPPPAVVAHQPWPGAKVPAQLPPRIKDFTGRRDLLQRITSDLRSGGEPRVVALAGCGGTGKTALAIHAGLALQQHFPDGQLYADLRGHTDPVHPQEVLNGFLDAFGVPEHRIPAGLAARAALFRSITASKRLLIVLDDVAESTRYEALLPSGESAVLCTGRASLLKIPGLTEYRVDGLPTDEALDLLASLAGVERVFAEVDSARRIVQFCGHLPLAIRAAGARLRARPHCTLSSFTDRLATRQDRIAELSIGSLDMGARLDTTVEQLSPPAYRLWLRLSMCDVESVPEWMASAVSDRPGEDTQRLLDALVNAHLLAVTQDRAPDGPRYSFNPLVRDHARQRAATELGALAGQDVVERIALAPPGRKGAAGVSGAFRPDKEYTVHGTQAV</sequence>
<dbReference type="PROSITE" id="PS51755">
    <property type="entry name" value="OMPR_PHOB"/>
    <property type="match status" value="1"/>
</dbReference>
<dbReference type="Pfam" id="PF00486">
    <property type="entry name" value="Trans_reg_C"/>
    <property type="match status" value="1"/>
</dbReference>
<dbReference type="GO" id="GO:0006355">
    <property type="term" value="P:regulation of DNA-templated transcription"/>
    <property type="evidence" value="ECO:0007669"/>
    <property type="project" value="InterPro"/>
</dbReference>
<evidence type="ECO:0000256" key="2">
    <source>
        <dbReference type="ARBA" id="ARBA00022737"/>
    </source>
</evidence>
<dbReference type="Gene3D" id="1.10.10.10">
    <property type="entry name" value="Winged helix-like DNA-binding domain superfamily/Winged helix DNA-binding domain"/>
    <property type="match status" value="1"/>
</dbReference>
<dbReference type="PANTHER" id="PTHR35807">
    <property type="entry name" value="TRANSCRIPTIONAL REGULATOR REDD-RELATED"/>
    <property type="match status" value="1"/>
</dbReference>
<dbReference type="SMART" id="SM00862">
    <property type="entry name" value="Trans_reg_C"/>
    <property type="match status" value="1"/>
</dbReference>
<dbReference type="InterPro" id="IPR027417">
    <property type="entry name" value="P-loop_NTPase"/>
</dbReference>
<accession>A0A060NZF9</accession>
<feature type="DNA-binding region" description="OmpR/PhoB-type" evidence="7">
    <location>
        <begin position="19"/>
        <end position="121"/>
    </location>
</feature>
<keyword evidence="4" id="KW-0805">Transcription regulation</keyword>
<dbReference type="SUPFAM" id="SSF46894">
    <property type="entry name" value="C-terminal effector domain of the bipartite response regulators"/>
    <property type="match status" value="1"/>
</dbReference>
<dbReference type="EMBL" id="AB819397">
    <property type="protein sequence ID" value="BAO84893.1"/>
    <property type="molecule type" value="Genomic_DNA"/>
</dbReference>
<dbReference type="SUPFAM" id="SSF52540">
    <property type="entry name" value="P-loop containing nucleoside triphosphate hydrolases"/>
    <property type="match status" value="1"/>
</dbReference>
<feature type="domain" description="OmpR/PhoB-type" evidence="9">
    <location>
        <begin position="19"/>
        <end position="121"/>
    </location>
</feature>
<dbReference type="GO" id="GO:0003677">
    <property type="term" value="F:DNA binding"/>
    <property type="evidence" value="ECO:0007669"/>
    <property type="project" value="UniProtKB-UniRule"/>
</dbReference>
<keyword evidence="3" id="KW-0902">Two-component regulatory system</keyword>
<dbReference type="Gene3D" id="1.10.8.430">
    <property type="entry name" value="Helical domain of apoptotic protease-activating factors"/>
    <property type="match status" value="1"/>
</dbReference>
<keyword evidence="6" id="KW-0804">Transcription</keyword>
<evidence type="ECO:0000256" key="3">
    <source>
        <dbReference type="ARBA" id="ARBA00023012"/>
    </source>
</evidence>
<evidence type="ECO:0000256" key="7">
    <source>
        <dbReference type="PROSITE-ProRule" id="PRU01091"/>
    </source>
</evidence>
<evidence type="ECO:0000256" key="8">
    <source>
        <dbReference type="SAM" id="MobiDB-lite"/>
    </source>
</evidence>
<dbReference type="InterPro" id="IPR001867">
    <property type="entry name" value="OmpR/PhoB-type_DNA-bd"/>
</dbReference>
<gene>
    <name evidence="10" type="primary">cya20</name>
</gene>